<sequence>MFFQPSPNNSENNSGNESDSFIPLGNSPSLENYETAGPSDVQIAMAGPSDIQIATVGSSRKRMDEEPISKEAKKIKLTKDTIEILSEDHLEVQQFLETILTNVLKDGLVALKSMYGSNCKKIVLDIDEQKLTAVLPSGSLYVKLTFYMGEESFIELETNRFRDNPYILQRLPTEVNRNNTIGIDLLFKEKTTDDENIKKEILAVARLIYHLRTVQDRLPENPSMMKPDYNNKKYIQNLQEYYDNYLSKGMEFDISKIEGAISLARNIEQDLNLKIDSLNKIVDDSNMSSVMEDMLTILDEIKSETETPELLRRKNTRRYAYFYELYMKTLEAVASEPKQFGETNASKAKKRLEKEEEESGEEETILGTFIKRAEEKLTQRQWRSYKTSAERINRLWNICNKNFAILDLVTILTPNLFERLPSKESAERWFIIIEQGIYYTQQEYRDIQKQKEEEKKVTTDDDSSSSNSGSGSESERERENGSGRGRGRGSRRGRGRGSGSGSGSGRGRGKGRGRGRAGSKGKAKVV</sequence>
<dbReference type="VEuPathDB" id="FungiDB:FUN_025401"/>
<dbReference type="VEuPathDB" id="FungiDB:RhiirFUN_006525"/>
<comment type="caution">
    <text evidence="3">The sequence shown here is derived from an EMBL/GenBank/DDBJ whole genome shotgun (WGS) entry which is preliminary data.</text>
</comment>
<accession>A0A2N0P4S5</accession>
<feature type="compositionally biased region" description="Low complexity" evidence="2">
    <location>
        <begin position="1"/>
        <end position="20"/>
    </location>
</feature>
<reference evidence="3 4" key="1">
    <citation type="submission" date="2016-04" db="EMBL/GenBank/DDBJ databases">
        <title>Genome analyses suggest a sexual origin of heterokaryosis in a supposedly ancient asexual fungus.</title>
        <authorList>
            <person name="Ropars J."/>
            <person name="Sedzielewska K."/>
            <person name="Noel J."/>
            <person name="Charron P."/>
            <person name="Farinelli L."/>
            <person name="Marton T."/>
            <person name="Kruger M."/>
            <person name="Pelin A."/>
            <person name="Brachmann A."/>
            <person name="Corradi N."/>
        </authorList>
    </citation>
    <scope>NUCLEOTIDE SEQUENCE [LARGE SCALE GENOMIC DNA]</scope>
    <source>
        <strain evidence="3 4">A5</strain>
    </source>
</reference>
<reference evidence="3 4" key="2">
    <citation type="submission" date="2017-09" db="EMBL/GenBank/DDBJ databases">
        <title>Extensive intraspecific genome diversity in a model arbuscular mycorrhizal fungus.</title>
        <authorList>
            <person name="Chen E.C."/>
            <person name="Morin E."/>
            <person name="Beaudet D."/>
            <person name="Noel J."/>
            <person name="Ndikumana S."/>
            <person name="Charron P."/>
            <person name="St-Onge C."/>
            <person name="Giorgi J."/>
            <person name="Grigoriev I.V."/>
            <person name="Roux C."/>
            <person name="Martin F.M."/>
            <person name="Corradi N."/>
        </authorList>
    </citation>
    <scope>NUCLEOTIDE SEQUENCE [LARGE SCALE GENOMIC DNA]</scope>
    <source>
        <strain evidence="3 4">A5</strain>
    </source>
</reference>
<protein>
    <submittedName>
        <fullName evidence="3">Uncharacterized protein</fullName>
    </submittedName>
</protein>
<keyword evidence="1" id="KW-0175">Coiled coil</keyword>
<name>A0A2N0P4S5_9GLOM</name>
<dbReference type="VEuPathDB" id="FungiDB:RhiirA1_481048"/>
<organism evidence="3 4">
    <name type="scientific">Rhizophagus irregularis</name>
    <dbReference type="NCBI Taxonomy" id="588596"/>
    <lineage>
        <taxon>Eukaryota</taxon>
        <taxon>Fungi</taxon>
        <taxon>Fungi incertae sedis</taxon>
        <taxon>Mucoromycota</taxon>
        <taxon>Glomeromycotina</taxon>
        <taxon>Glomeromycetes</taxon>
        <taxon>Glomerales</taxon>
        <taxon>Glomeraceae</taxon>
        <taxon>Rhizophagus</taxon>
    </lineage>
</organism>
<dbReference type="Proteomes" id="UP000232722">
    <property type="component" value="Unassembled WGS sequence"/>
</dbReference>
<gene>
    <name evidence="3" type="ORF">RhiirA5_426131</name>
</gene>
<evidence type="ECO:0000256" key="2">
    <source>
        <dbReference type="SAM" id="MobiDB-lite"/>
    </source>
</evidence>
<evidence type="ECO:0000256" key="1">
    <source>
        <dbReference type="SAM" id="Coils"/>
    </source>
</evidence>
<feature type="compositionally biased region" description="Basic and acidic residues" evidence="2">
    <location>
        <begin position="450"/>
        <end position="459"/>
    </location>
</feature>
<proteinExistence type="predicted"/>
<feature type="compositionally biased region" description="Basic residues" evidence="2">
    <location>
        <begin position="507"/>
        <end position="526"/>
    </location>
</feature>
<feature type="coiled-coil region" evidence="1">
    <location>
        <begin position="338"/>
        <end position="365"/>
    </location>
</feature>
<evidence type="ECO:0000313" key="4">
    <source>
        <dbReference type="Proteomes" id="UP000232722"/>
    </source>
</evidence>
<feature type="region of interest" description="Disordered" evidence="2">
    <location>
        <begin position="450"/>
        <end position="526"/>
    </location>
</feature>
<evidence type="ECO:0000313" key="3">
    <source>
        <dbReference type="EMBL" id="PKC01818.1"/>
    </source>
</evidence>
<dbReference type="AlphaFoldDB" id="A0A2N0P4S5"/>
<feature type="region of interest" description="Disordered" evidence="2">
    <location>
        <begin position="1"/>
        <end position="35"/>
    </location>
</feature>
<feature type="compositionally biased region" description="Gly residues" evidence="2">
    <location>
        <begin position="496"/>
        <end position="506"/>
    </location>
</feature>
<dbReference type="EMBL" id="LLXJ01001512">
    <property type="protein sequence ID" value="PKC01818.1"/>
    <property type="molecule type" value="Genomic_DNA"/>
</dbReference>
<feature type="compositionally biased region" description="Basic residues" evidence="2">
    <location>
        <begin position="485"/>
        <end position="495"/>
    </location>
</feature>